<name>A0A1G7PR11_9BRAD</name>
<proteinExistence type="predicted"/>
<gene>
    <name evidence="1" type="ORF">SAMN05216337_108310</name>
</gene>
<evidence type="ECO:0000313" key="2">
    <source>
        <dbReference type="Proteomes" id="UP000199245"/>
    </source>
</evidence>
<dbReference type="EMBL" id="FMZW01000083">
    <property type="protein sequence ID" value="SDF88726.1"/>
    <property type="molecule type" value="Genomic_DNA"/>
</dbReference>
<dbReference type="Proteomes" id="UP000199245">
    <property type="component" value="Unassembled WGS sequence"/>
</dbReference>
<protein>
    <submittedName>
        <fullName evidence="1">Uncharacterized protein</fullName>
    </submittedName>
</protein>
<organism evidence="1 2">
    <name type="scientific">Bradyrhizobium brasilense</name>
    <dbReference type="NCBI Taxonomy" id="1419277"/>
    <lineage>
        <taxon>Bacteria</taxon>
        <taxon>Pseudomonadati</taxon>
        <taxon>Pseudomonadota</taxon>
        <taxon>Alphaproteobacteria</taxon>
        <taxon>Hyphomicrobiales</taxon>
        <taxon>Nitrobacteraceae</taxon>
        <taxon>Bradyrhizobium</taxon>
    </lineage>
</organism>
<evidence type="ECO:0000313" key="1">
    <source>
        <dbReference type="EMBL" id="SDF88726.1"/>
    </source>
</evidence>
<reference evidence="1 2" key="1">
    <citation type="submission" date="2016-10" db="EMBL/GenBank/DDBJ databases">
        <authorList>
            <person name="de Groot N.N."/>
        </authorList>
    </citation>
    <scope>NUCLEOTIDE SEQUENCE [LARGE SCALE GENOMIC DNA]</scope>
    <source>
        <strain evidence="1 2">R5</strain>
    </source>
</reference>
<accession>A0A1G7PR11</accession>
<dbReference type="AlphaFoldDB" id="A0A1G7PR11"/>
<sequence>MSLKEPQIRAGQACDAVLVDLALQGGGSHGAFIGGVLDRLIIVLQVIPCITPGASLFGLTGCLFSG</sequence>